<dbReference type="EMBL" id="ML975149">
    <property type="protein sequence ID" value="KAF1817485.1"/>
    <property type="molecule type" value="Genomic_DNA"/>
</dbReference>
<gene>
    <name evidence="1 3" type="ORF">P152DRAFT_478461</name>
</gene>
<keyword evidence="1 3" id="KW-0223">Dioxygenase</keyword>
<evidence type="ECO:0000313" key="2">
    <source>
        <dbReference type="Proteomes" id="UP000504638"/>
    </source>
</evidence>
<proteinExistence type="predicted"/>
<evidence type="ECO:0000313" key="3">
    <source>
        <dbReference type="RefSeq" id="XP_033539116.1"/>
    </source>
</evidence>
<dbReference type="Gene3D" id="2.60.120.620">
    <property type="entry name" value="q2cbj1_9rhob like domain"/>
    <property type="match status" value="1"/>
</dbReference>
<keyword evidence="2" id="KW-1185">Reference proteome</keyword>
<reference evidence="1 3" key="1">
    <citation type="submission" date="2020-01" db="EMBL/GenBank/DDBJ databases">
        <authorList>
            <consortium name="DOE Joint Genome Institute"/>
            <person name="Haridas S."/>
            <person name="Albert R."/>
            <person name="Binder M."/>
            <person name="Bloem J."/>
            <person name="Labutti K."/>
            <person name="Salamov A."/>
            <person name="Andreopoulos B."/>
            <person name="Baker S.E."/>
            <person name="Barry K."/>
            <person name="Bills G."/>
            <person name="Bluhm B.H."/>
            <person name="Cannon C."/>
            <person name="Castanera R."/>
            <person name="Culley D.E."/>
            <person name="Daum C."/>
            <person name="Ezra D."/>
            <person name="Gonzalez J.B."/>
            <person name="Henrissat B."/>
            <person name="Kuo A."/>
            <person name="Liang C."/>
            <person name="Lipzen A."/>
            <person name="Lutzoni F."/>
            <person name="Magnuson J."/>
            <person name="Mondo S."/>
            <person name="Nolan M."/>
            <person name="Ohm R."/>
            <person name="Pangilinan J."/>
            <person name="Park H.-J."/>
            <person name="Ramirez L."/>
            <person name="Alfaro M."/>
            <person name="Sun H."/>
            <person name="Tritt A."/>
            <person name="Yoshinaga Y."/>
            <person name="Zwiers L.-H."/>
            <person name="Turgeon B.G."/>
            <person name="Goodwin S.B."/>
            <person name="Spatafora J.W."/>
            <person name="Crous P.W."/>
            <person name="Grigoriev I.V."/>
        </authorList>
    </citation>
    <scope>NUCLEOTIDE SEQUENCE</scope>
    <source>
        <strain evidence="1 3">CBS 781.70</strain>
    </source>
</reference>
<dbReference type="OrthoDB" id="445007at2759"/>
<organism evidence="1">
    <name type="scientific">Eremomyces bilateralis CBS 781.70</name>
    <dbReference type="NCBI Taxonomy" id="1392243"/>
    <lineage>
        <taxon>Eukaryota</taxon>
        <taxon>Fungi</taxon>
        <taxon>Dikarya</taxon>
        <taxon>Ascomycota</taxon>
        <taxon>Pezizomycotina</taxon>
        <taxon>Dothideomycetes</taxon>
        <taxon>Dothideomycetes incertae sedis</taxon>
        <taxon>Eremomycetales</taxon>
        <taxon>Eremomycetaceae</taxon>
        <taxon>Eremomyces</taxon>
    </lineage>
</organism>
<reference evidence="3" key="2">
    <citation type="submission" date="2020-04" db="EMBL/GenBank/DDBJ databases">
        <authorList>
            <consortium name="NCBI Genome Project"/>
        </authorList>
    </citation>
    <scope>NUCLEOTIDE SEQUENCE</scope>
    <source>
        <strain evidence="3">CBS 781.70</strain>
    </source>
</reference>
<dbReference type="Pfam" id="PF05721">
    <property type="entry name" value="PhyH"/>
    <property type="match status" value="1"/>
</dbReference>
<dbReference type="GO" id="GO:0051213">
    <property type="term" value="F:dioxygenase activity"/>
    <property type="evidence" value="ECO:0007669"/>
    <property type="project" value="UniProtKB-KW"/>
</dbReference>
<dbReference type="SUPFAM" id="SSF51197">
    <property type="entry name" value="Clavaminate synthase-like"/>
    <property type="match status" value="1"/>
</dbReference>
<dbReference type="GeneID" id="54422224"/>
<dbReference type="Proteomes" id="UP000504638">
    <property type="component" value="Unplaced"/>
</dbReference>
<protein>
    <submittedName>
        <fullName evidence="1 3">Phytanoyl-CoA dioxygenase family protein</fullName>
    </submittedName>
</protein>
<name>A0A6G1GHB0_9PEZI</name>
<reference evidence="3" key="3">
    <citation type="submission" date="2025-04" db="UniProtKB">
        <authorList>
            <consortium name="RefSeq"/>
        </authorList>
    </citation>
    <scope>IDENTIFICATION</scope>
    <source>
        <strain evidence="3">CBS 781.70</strain>
    </source>
</reference>
<keyword evidence="1 3" id="KW-0560">Oxidoreductase</keyword>
<dbReference type="RefSeq" id="XP_033539116.1">
    <property type="nucleotide sequence ID" value="XM_033681654.1"/>
</dbReference>
<sequence length="318" mass="36240">MAPATVSKGWKIHEFTPETATPRKLADALIQDSGCFVRGLIPLQVMDQIEKDVRPYFQNDQPWLDKVAFPDKSRRVQGIVSRSRAWTESLIGNELYQDTANIILSSKIAYWYGDIRVENAHYPKLCSALGFSILPGAEAQGLHRDCTIHHNGLEEITPKQYRPGRDTQFGMFVGGNKGTKENGITRFVPRSHLWDMETKSCEDQAVYAEMEKGDAFFMLGSCYHGGSANNTKDEERLHENQFWSHSKETIASYDKRMQNIIGYRLSTPLLGWVDWRDPKALLVPEEEARAYGIGYIEDERVEYLNMPAETNRPEVTVT</sequence>
<dbReference type="InterPro" id="IPR008775">
    <property type="entry name" value="Phytyl_CoA_dOase-like"/>
</dbReference>
<evidence type="ECO:0000313" key="1">
    <source>
        <dbReference type="EMBL" id="KAF1817485.1"/>
    </source>
</evidence>
<dbReference type="AlphaFoldDB" id="A0A6G1GHB0"/>
<accession>A0A6G1GHB0</accession>